<protein>
    <submittedName>
        <fullName evidence="3">PPOX class F420-dependent oxidoreductase</fullName>
        <ecNumber evidence="3">1.-.-.-</ecNumber>
    </submittedName>
</protein>
<dbReference type="InterPro" id="IPR012349">
    <property type="entry name" value="Split_barrel_FMN-bd"/>
</dbReference>
<dbReference type="PANTHER" id="PTHR35176:SF6">
    <property type="entry name" value="HEME OXYGENASE HI_0854-RELATED"/>
    <property type="match status" value="1"/>
</dbReference>
<dbReference type="InterPro" id="IPR011576">
    <property type="entry name" value="Pyridox_Oxase_N"/>
</dbReference>
<proteinExistence type="predicted"/>
<dbReference type="EMBL" id="WRPP01000012">
    <property type="protein sequence ID" value="MVU83175.1"/>
    <property type="molecule type" value="Genomic_DNA"/>
</dbReference>
<dbReference type="InterPro" id="IPR052019">
    <property type="entry name" value="F420H2_bilvrd_red/Heme_oxyg"/>
</dbReference>
<dbReference type="RefSeq" id="WP_157392754.1">
    <property type="nucleotide sequence ID" value="NZ_WRPP01000012.1"/>
</dbReference>
<dbReference type="PANTHER" id="PTHR35176">
    <property type="entry name" value="HEME OXYGENASE HI_0854-RELATED"/>
    <property type="match status" value="1"/>
</dbReference>
<dbReference type="GO" id="GO:0016627">
    <property type="term" value="F:oxidoreductase activity, acting on the CH-CH group of donors"/>
    <property type="evidence" value="ECO:0007669"/>
    <property type="project" value="TreeGrafter"/>
</dbReference>
<dbReference type="AlphaFoldDB" id="A0A7K1V955"/>
<evidence type="ECO:0000313" key="3">
    <source>
        <dbReference type="EMBL" id="MVU83175.1"/>
    </source>
</evidence>
<keyword evidence="4" id="KW-1185">Reference proteome</keyword>
<dbReference type="GO" id="GO:0005829">
    <property type="term" value="C:cytosol"/>
    <property type="evidence" value="ECO:0007669"/>
    <property type="project" value="TreeGrafter"/>
</dbReference>
<dbReference type="InterPro" id="IPR024031">
    <property type="entry name" value="MSMEG_5819/OxyR"/>
</dbReference>
<comment type="caution">
    <text evidence="3">The sequence shown here is derived from an EMBL/GenBank/DDBJ whole genome shotgun (WGS) entry which is preliminary data.</text>
</comment>
<dbReference type="Gene3D" id="2.30.110.10">
    <property type="entry name" value="Electron Transport, Fmn-binding Protein, Chain A"/>
    <property type="match status" value="1"/>
</dbReference>
<dbReference type="EC" id="1.-.-.-" evidence="3"/>
<dbReference type="Proteomes" id="UP000466794">
    <property type="component" value="Unassembled WGS sequence"/>
</dbReference>
<keyword evidence="1 3" id="KW-0560">Oxidoreductase</keyword>
<evidence type="ECO:0000259" key="2">
    <source>
        <dbReference type="Pfam" id="PF01243"/>
    </source>
</evidence>
<evidence type="ECO:0000256" key="1">
    <source>
        <dbReference type="ARBA" id="ARBA00023002"/>
    </source>
</evidence>
<name>A0A7K1V955_9NOCA</name>
<dbReference type="NCBIfam" id="TIGR04023">
    <property type="entry name" value="PPOX_MSMEG_5819"/>
    <property type="match status" value="1"/>
</dbReference>
<feature type="domain" description="Pyridoxamine 5'-phosphate oxidase N-terminal" evidence="2">
    <location>
        <begin position="10"/>
        <end position="116"/>
    </location>
</feature>
<sequence length="130" mass="14266">MDSFTGRELEYLRAQHLGRLATVRPDGTVQNNPVGFGFNDKLGTIDISGHDMAASRKFKNVAAGSSVAFVVDDLASVNPWAPRCIEIRGEAEALVDPEDSAGQWSGPIIRIHPRWILSFGVDPEAQRLRH</sequence>
<dbReference type="Pfam" id="PF01243">
    <property type="entry name" value="PNPOx_N"/>
    <property type="match status" value="1"/>
</dbReference>
<reference evidence="3 4" key="1">
    <citation type="submission" date="2019-12" db="EMBL/GenBank/DDBJ databases">
        <title>Nocardia sp. nov. ET3-3 isolated from soil.</title>
        <authorList>
            <person name="Kanchanasin P."/>
            <person name="Tanasupawat S."/>
            <person name="Yuki M."/>
            <person name="Kudo T."/>
        </authorList>
    </citation>
    <scope>NUCLEOTIDE SEQUENCE [LARGE SCALE GENOMIC DNA]</scope>
    <source>
        <strain evidence="3 4">ET3-3</strain>
    </source>
</reference>
<accession>A0A7K1V955</accession>
<organism evidence="3 4">
    <name type="scientific">Nocardia terrae</name>
    <dbReference type="NCBI Taxonomy" id="2675851"/>
    <lineage>
        <taxon>Bacteria</taxon>
        <taxon>Bacillati</taxon>
        <taxon>Actinomycetota</taxon>
        <taxon>Actinomycetes</taxon>
        <taxon>Mycobacteriales</taxon>
        <taxon>Nocardiaceae</taxon>
        <taxon>Nocardia</taxon>
    </lineage>
</organism>
<evidence type="ECO:0000313" key="4">
    <source>
        <dbReference type="Proteomes" id="UP000466794"/>
    </source>
</evidence>
<dbReference type="GO" id="GO:0070967">
    <property type="term" value="F:coenzyme F420 binding"/>
    <property type="evidence" value="ECO:0007669"/>
    <property type="project" value="TreeGrafter"/>
</dbReference>
<dbReference type="SUPFAM" id="SSF50475">
    <property type="entry name" value="FMN-binding split barrel"/>
    <property type="match status" value="1"/>
</dbReference>
<gene>
    <name evidence="3" type="ORF">GPX89_38790</name>
</gene>